<proteinExistence type="predicted"/>
<evidence type="ECO:0000313" key="4">
    <source>
        <dbReference type="Proteomes" id="UP000242188"/>
    </source>
</evidence>
<dbReference type="GO" id="GO:0039536">
    <property type="term" value="P:negative regulation of RIG-I signaling pathway"/>
    <property type="evidence" value="ECO:0007669"/>
    <property type="project" value="InterPro"/>
</dbReference>
<dbReference type="PANTHER" id="PTHR14390:SF2">
    <property type="entry name" value="G PATCH DOMAIN-CONTAINING PROTEIN 3"/>
    <property type="match status" value="1"/>
</dbReference>
<dbReference type="InterPro" id="IPR040341">
    <property type="entry name" value="GPATCH3"/>
</dbReference>
<dbReference type="GO" id="GO:0045893">
    <property type="term" value="P:positive regulation of DNA-templated transcription"/>
    <property type="evidence" value="ECO:0007669"/>
    <property type="project" value="TreeGrafter"/>
</dbReference>
<dbReference type="AlphaFoldDB" id="A0A210Q0F1"/>
<dbReference type="SMART" id="SM00443">
    <property type="entry name" value="G_patch"/>
    <property type="match status" value="1"/>
</dbReference>
<feature type="compositionally biased region" description="Polar residues" evidence="1">
    <location>
        <begin position="226"/>
        <end position="238"/>
    </location>
</feature>
<evidence type="ECO:0000256" key="1">
    <source>
        <dbReference type="SAM" id="MobiDB-lite"/>
    </source>
</evidence>
<sequence>MESNNTDNDFVYAVINNIPSSYHSSDLRNYYSQFLETSGFKCFHFKHRPESRTFDTPNSIPTEEKRPGTFCCVVKVSGNRFPEFMKMYHKRHWLDRNGDVMPALCFISKIRTSGQNYDQGDKYKTRAEQKCVPHNREQFTISDLEKMKELHPPDIMPNGNVGTTTSIFLEYIKQCRLPPVIIKNLGLSFPKTRSNKRYGNVPFNYNGTAESCQDQGEEESPAVEVKSSTGQDIPTEMSITSPIDLDEDILGQKDESLASSQNDNDTCEEWERHEATNDDPSNQERNSDRLFEEEIELKWEKGGSGLVFYTDAQYWKQLEGDFDEQTTDDLDVDMSIYYEKGAGDKDARDYVTMRQETRRRDGVEQTDRFSAGIAKRRSSNMKHCSSVASKIGKFEQHTKGFGRKILTQQGWNEGEGLGSSKIGIAEALGSEGQAPKDKTGFGYRGERLLKTRDLKHKKPQEERLISTKYDDPSETDPVDPLLRRSHHYHISHRHSHHVAFTAAKSQE</sequence>
<name>A0A210Q0F1_MIZYE</name>
<dbReference type="PANTHER" id="PTHR14390">
    <property type="entry name" value="G PATCH DOMAIN CONTAINING PROTEIN 3"/>
    <property type="match status" value="1"/>
</dbReference>
<reference evidence="3 4" key="1">
    <citation type="journal article" date="2017" name="Nat. Ecol. Evol.">
        <title>Scallop genome provides insights into evolution of bilaterian karyotype and development.</title>
        <authorList>
            <person name="Wang S."/>
            <person name="Zhang J."/>
            <person name="Jiao W."/>
            <person name="Li J."/>
            <person name="Xun X."/>
            <person name="Sun Y."/>
            <person name="Guo X."/>
            <person name="Huan P."/>
            <person name="Dong B."/>
            <person name="Zhang L."/>
            <person name="Hu X."/>
            <person name="Sun X."/>
            <person name="Wang J."/>
            <person name="Zhao C."/>
            <person name="Wang Y."/>
            <person name="Wang D."/>
            <person name="Huang X."/>
            <person name="Wang R."/>
            <person name="Lv J."/>
            <person name="Li Y."/>
            <person name="Zhang Z."/>
            <person name="Liu B."/>
            <person name="Lu W."/>
            <person name="Hui Y."/>
            <person name="Liang J."/>
            <person name="Zhou Z."/>
            <person name="Hou R."/>
            <person name="Li X."/>
            <person name="Liu Y."/>
            <person name="Li H."/>
            <person name="Ning X."/>
            <person name="Lin Y."/>
            <person name="Zhao L."/>
            <person name="Xing Q."/>
            <person name="Dou J."/>
            <person name="Li Y."/>
            <person name="Mao J."/>
            <person name="Guo H."/>
            <person name="Dou H."/>
            <person name="Li T."/>
            <person name="Mu C."/>
            <person name="Jiang W."/>
            <person name="Fu Q."/>
            <person name="Fu X."/>
            <person name="Miao Y."/>
            <person name="Liu J."/>
            <person name="Yu Q."/>
            <person name="Li R."/>
            <person name="Liao H."/>
            <person name="Li X."/>
            <person name="Kong Y."/>
            <person name="Jiang Z."/>
            <person name="Chourrout D."/>
            <person name="Li R."/>
            <person name="Bao Z."/>
        </authorList>
    </citation>
    <scope>NUCLEOTIDE SEQUENCE [LARGE SCALE GENOMIC DNA]</scope>
    <source>
        <strain evidence="3 4">PY_sf001</strain>
    </source>
</reference>
<dbReference type="PROSITE" id="PS50174">
    <property type="entry name" value="G_PATCH"/>
    <property type="match status" value="1"/>
</dbReference>
<gene>
    <name evidence="3" type="ORF">KP79_PYT16409</name>
</gene>
<feature type="region of interest" description="Disordered" evidence="1">
    <location>
        <begin position="455"/>
        <end position="479"/>
    </location>
</feature>
<accession>A0A210Q0F1</accession>
<feature type="region of interest" description="Disordered" evidence="1">
    <location>
        <begin position="257"/>
        <end position="286"/>
    </location>
</feature>
<dbReference type="InterPro" id="IPR000467">
    <property type="entry name" value="G_patch_dom"/>
</dbReference>
<evidence type="ECO:0000313" key="3">
    <source>
        <dbReference type="EMBL" id="OWF42234.1"/>
    </source>
</evidence>
<dbReference type="OrthoDB" id="5842926at2759"/>
<dbReference type="EMBL" id="NEDP02005302">
    <property type="protein sequence ID" value="OWF42234.1"/>
    <property type="molecule type" value="Genomic_DNA"/>
</dbReference>
<comment type="caution">
    <text evidence="3">The sequence shown here is derived from an EMBL/GenBank/DDBJ whole genome shotgun (WGS) entry which is preliminary data.</text>
</comment>
<dbReference type="Proteomes" id="UP000242188">
    <property type="component" value="Unassembled WGS sequence"/>
</dbReference>
<feature type="compositionally biased region" description="Basic and acidic residues" evidence="1">
    <location>
        <begin position="459"/>
        <end position="471"/>
    </location>
</feature>
<dbReference type="GO" id="GO:0032480">
    <property type="term" value="P:negative regulation of type I interferon production"/>
    <property type="evidence" value="ECO:0007669"/>
    <property type="project" value="InterPro"/>
</dbReference>
<feature type="region of interest" description="Disordered" evidence="1">
    <location>
        <begin position="209"/>
        <end position="238"/>
    </location>
</feature>
<evidence type="ECO:0000259" key="2">
    <source>
        <dbReference type="PROSITE" id="PS50174"/>
    </source>
</evidence>
<protein>
    <submittedName>
        <fullName evidence="3">G patch domain-containing protein 3</fullName>
    </submittedName>
</protein>
<dbReference type="GO" id="GO:0003676">
    <property type="term" value="F:nucleic acid binding"/>
    <property type="evidence" value="ECO:0007669"/>
    <property type="project" value="InterPro"/>
</dbReference>
<dbReference type="Pfam" id="PF01585">
    <property type="entry name" value="G-patch"/>
    <property type="match status" value="1"/>
</dbReference>
<keyword evidence="4" id="KW-1185">Reference proteome</keyword>
<feature type="domain" description="G-patch" evidence="2">
    <location>
        <begin position="398"/>
        <end position="446"/>
    </location>
</feature>
<organism evidence="3 4">
    <name type="scientific">Mizuhopecten yessoensis</name>
    <name type="common">Japanese scallop</name>
    <name type="synonym">Patinopecten yessoensis</name>
    <dbReference type="NCBI Taxonomy" id="6573"/>
    <lineage>
        <taxon>Eukaryota</taxon>
        <taxon>Metazoa</taxon>
        <taxon>Spiralia</taxon>
        <taxon>Lophotrochozoa</taxon>
        <taxon>Mollusca</taxon>
        <taxon>Bivalvia</taxon>
        <taxon>Autobranchia</taxon>
        <taxon>Pteriomorphia</taxon>
        <taxon>Pectinida</taxon>
        <taxon>Pectinoidea</taxon>
        <taxon>Pectinidae</taxon>
        <taxon>Mizuhopecten</taxon>
    </lineage>
</organism>